<proteinExistence type="predicted"/>
<organism evidence="1 2">
    <name type="scientific">Crossiella equi</name>
    <dbReference type="NCBI Taxonomy" id="130796"/>
    <lineage>
        <taxon>Bacteria</taxon>
        <taxon>Bacillati</taxon>
        <taxon>Actinomycetota</taxon>
        <taxon>Actinomycetes</taxon>
        <taxon>Pseudonocardiales</taxon>
        <taxon>Pseudonocardiaceae</taxon>
        <taxon>Crossiella</taxon>
    </lineage>
</organism>
<gene>
    <name evidence="1" type="ORF">JOF53_000021</name>
</gene>
<name>A0ABS5A3K2_9PSEU</name>
<dbReference type="RefSeq" id="WP_086784759.1">
    <property type="nucleotide sequence ID" value="NZ_JAGIOO010000001.1"/>
</dbReference>
<dbReference type="PROSITE" id="PS51257">
    <property type="entry name" value="PROKAR_LIPOPROTEIN"/>
    <property type="match status" value="1"/>
</dbReference>
<protein>
    <submittedName>
        <fullName evidence="1">Uncharacterized protein</fullName>
    </submittedName>
</protein>
<sequence length="195" mass="20822">MGRNAASLAHVGAIIGCGSEPAGGGHGNYWLDKIGAGRWQWLAVNPVHGTYHSGHGWPVPVGELPPGTVFEHRHHALFLLWGRPELRAGEAVPQEDVDQVGTALDRLAGYDGAQLDAGRPAMVPVLDVLVRAQFGGIRWWLSALHGDLLAPPPRPDAGLTRIRKYLAEPHLLAAWASPDGTRWARPAAFVGGTPC</sequence>
<comment type="caution">
    <text evidence="1">The sequence shown here is derived from an EMBL/GenBank/DDBJ whole genome shotgun (WGS) entry which is preliminary data.</text>
</comment>
<evidence type="ECO:0000313" key="2">
    <source>
        <dbReference type="Proteomes" id="UP001519363"/>
    </source>
</evidence>
<keyword evidence="2" id="KW-1185">Reference proteome</keyword>
<reference evidence="1 2" key="1">
    <citation type="submission" date="2021-03" db="EMBL/GenBank/DDBJ databases">
        <title>Sequencing the genomes of 1000 actinobacteria strains.</title>
        <authorList>
            <person name="Klenk H.-P."/>
        </authorList>
    </citation>
    <scope>NUCLEOTIDE SEQUENCE [LARGE SCALE GENOMIC DNA]</scope>
    <source>
        <strain evidence="1 2">DSM 44580</strain>
    </source>
</reference>
<evidence type="ECO:0000313" key="1">
    <source>
        <dbReference type="EMBL" id="MBP2471149.1"/>
    </source>
</evidence>
<dbReference type="Proteomes" id="UP001519363">
    <property type="component" value="Unassembled WGS sequence"/>
</dbReference>
<dbReference type="EMBL" id="JAGIOO010000001">
    <property type="protein sequence ID" value="MBP2471149.1"/>
    <property type="molecule type" value="Genomic_DNA"/>
</dbReference>
<accession>A0ABS5A3K2</accession>